<evidence type="ECO:0000313" key="2">
    <source>
        <dbReference type="Proteomes" id="UP000001542"/>
    </source>
</evidence>
<name>A2F3F3_TRIV3</name>
<sequence length="849" mass="98263">MNEDLQPLYNEFIQNVQGYIEGNQETIEACKQWLEGFFTNQRIGFLLCSSYGLDSVNEDSYEHILLLLAFIKQFLNHDIENPEEKVEKEWLSFEYKDLTKNAIVKNRNSDNEGVRNMAAKCLSMICEYDPEIYNECVSELFTELQNQEQPPTDFSLKFFKELFDADFFSKHKVDNMLNLILQLINECFRIYTWDAASNDIKLLSLKLLNPLISHSQNEINAENITQIISYTCMTIQELQQTNQIENPLYNSSFYFLKTIYKVYYNIMKQVFREMAHTIFDPINCQIPIEQHSPETHNNTFANLMFLIQIARFEHLLYKEDKSKVNFILLDYNLQQITECLIHLLMPANPNDQTIEDPENSEPSFLASSALCQLCKIPEYFKIMSPILFGYVNQNITNNTDTTFIVQNTVLLCLLSVTSGPRIEGDEIYQYGSSILIERYLNSENRRLVETSLYVIYKIIKKYGVQSPEDLYFIMNNAILPQREAEPQVRLRCSNIITILCENVPESALESMFDITIQTIRCLTDGTTPDQESTTLVAPFDSFYRLIKRLPETEEVRVKLLDLILHVDDYFPQTHLNMRIGRMIVISTIANKLKKEMSQYTQPVFDKVLTELISLHDFEFWKEGLVALLKILDTGSVSSEENSQKINNLMEMALQSYNETIIYEGVRVIGKFYGTSVPCFVDESPEIIDNLFNLATNMESSTIFKGIMFALHDITYAFSEPNDDTINSTIKLLSFALSRKFTPDIESAVAPMLTAFSSLFLSKPDMSKVISDFHKEIIKYIEFISKNRMMTDTIFIAACNLIKVIGTNCKRSKLALNRSIILNMLNERKTNLDPKISFYATKTYDFVTML</sequence>
<dbReference type="SMR" id="A2F3F3"/>
<organism evidence="1 2">
    <name type="scientific">Trichomonas vaginalis (strain ATCC PRA-98 / G3)</name>
    <dbReference type="NCBI Taxonomy" id="412133"/>
    <lineage>
        <taxon>Eukaryota</taxon>
        <taxon>Metamonada</taxon>
        <taxon>Parabasalia</taxon>
        <taxon>Trichomonadida</taxon>
        <taxon>Trichomonadidae</taxon>
        <taxon>Trichomonas</taxon>
    </lineage>
</organism>
<dbReference type="RefSeq" id="XP_001313462.1">
    <property type="nucleotide sequence ID" value="XM_001313461.1"/>
</dbReference>
<gene>
    <name evidence="1" type="ORF">TVAG_286700</name>
</gene>
<evidence type="ECO:0000313" key="1">
    <source>
        <dbReference type="EMBL" id="EAY00533.1"/>
    </source>
</evidence>
<dbReference type="KEGG" id="tva:4758357"/>
<protein>
    <submittedName>
        <fullName evidence="1">Uncharacterized protein</fullName>
    </submittedName>
</protein>
<dbReference type="InterPro" id="IPR011989">
    <property type="entry name" value="ARM-like"/>
</dbReference>
<keyword evidence="2" id="KW-1185">Reference proteome</keyword>
<dbReference type="EMBL" id="DS113597">
    <property type="protein sequence ID" value="EAY00533.1"/>
    <property type="molecule type" value="Genomic_DNA"/>
</dbReference>
<dbReference type="SUPFAM" id="SSF48371">
    <property type="entry name" value="ARM repeat"/>
    <property type="match status" value="1"/>
</dbReference>
<dbReference type="InParanoid" id="A2F3F3"/>
<accession>A2F3F3</accession>
<dbReference type="VEuPathDB" id="TrichDB:TVAGG3_0245080"/>
<reference evidence="1" key="2">
    <citation type="journal article" date="2007" name="Science">
        <title>Draft genome sequence of the sexually transmitted pathogen Trichomonas vaginalis.</title>
        <authorList>
            <person name="Carlton J.M."/>
            <person name="Hirt R.P."/>
            <person name="Silva J.C."/>
            <person name="Delcher A.L."/>
            <person name="Schatz M."/>
            <person name="Zhao Q."/>
            <person name="Wortman J.R."/>
            <person name="Bidwell S.L."/>
            <person name="Alsmark U.C.M."/>
            <person name="Besteiro S."/>
            <person name="Sicheritz-Ponten T."/>
            <person name="Noel C.J."/>
            <person name="Dacks J.B."/>
            <person name="Foster P.G."/>
            <person name="Simillion C."/>
            <person name="Van de Peer Y."/>
            <person name="Miranda-Saavedra D."/>
            <person name="Barton G.J."/>
            <person name="Westrop G.D."/>
            <person name="Mueller S."/>
            <person name="Dessi D."/>
            <person name="Fiori P.L."/>
            <person name="Ren Q."/>
            <person name="Paulsen I."/>
            <person name="Zhang H."/>
            <person name="Bastida-Corcuera F.D."/>
            <person name="Simoes-Barbosa A."/>
            <person name="Brown M.T."/>
            <person name="Hayes R.D."/>
            <person name="Mukherjee M."/>
            <person name="Okumura C.Y."/>
            <person name="Schneider R."/>
            <person name="Smith A.J."/>
            <person name="Vanacova S."/>
            <person name="Villalvazo M."/>
            <person name="Haas B.J."/>
            <person name="Pertea M."/>
            <person name="Feldblyum T.V."/>
            <person name="Utterback T.R."/>
            <person name="Shu C.L."/>
            <person name="Osoegawa K."/>
            <person name="de Jong P.J."/>
            <person name="Hrdy I."/>
            <person name="Horvathova L."/>
            <person name="Zubacova Z."/>
            <person name="Dolezal P."/>
            <person name="Malik S.B."/>
            <person name="Logsdon J.M. Jr."/>
            <person name="Henze K."/>
            <person name="Gupta A."/>
            <person name="Wang C.C."/>
            <person name="Dunne R.L."/>
            <person name="Upcroft J.A."/>
            <person name="Upcroft P."/>
            <person name="White O."/>
            <person name="Salzberg S.L."/>
            <person name="Tang P."/>
            <person name="Chiu C.-H."/>
            <person name="Lee Y.-S."/>
            <person name="Embley T.M."/>
            <person name="Coombs G.H."/>
            <person name="Mottram J.C."/>
            <person name="Tachezy J."/>
            <person name="Fraser-Liggett C.M."/>
            <person name="Johnson P.J."/>
        </authorList>
    </citation>
    <scope>NUCLEOTIDE SEQUENCE [LARGE SCALE GENOMIC DNA]</scope>
    <source>
        <strain evidence="1">G3</strain>
    </source>
</reference>
<dbReference type="Gene3D" id="1.25.10.10">
    <property type="entry name" value="Leucine-rich Repeat Variant"/>
    <property type="match status" value="1"/>
</dbReference>
<proteinExistence type="predicted"/>
<reference evidence="1" key="1">
    <citation type="submission" date="2006-10" db="EMBL/GenBank/DDBJ databases">
        <authorList>
            <person name="Amadeo P."/>
            <person name="Zhao Q."/>
            <person name="Wortman J."/>
            <person name="Fraser-Liggett C."/>
            <person name="Carlton J."/>
        </authorList>
    </citation>
    <scope>NUCLEOTIDE SEQUENCE</scope>
    <source>
        <strain evidence="1">G3</strain>
    </source>
</reference>
<dbReference type="VEuPathDB" id="TrichDB:TVAG_286700"/>
<dbReference type="InterPro" id="IPR016024">
    <property type="entry name" value="ARM-type_fold"/>
</dbReference>
<dbReference type="AlphaFoldDB" id="A2F3F3"/>
<dbReference type="Proteomes" id="UP000001542">
    <property type="component" value="Unassembled WGS sequence"/>
</dbReference>